<reference evidence="2 3" key="1">
    <citation type="journal article" date="2024" name="G3 (Bethesda)">
        <title>Genome assembly of Hibiscus sabdariffa L. provides insights into metabolisms of medicinal natural products.</title>
        <authorList>
            <person name="Kim T."/>
        </authorList>
    </citation>
    <scope>NUCLEOTIDE SEQUENCE [LARGE SCALE GENOMIC DNA]</scope>
    <source>
        <strain evidence="2">TK-2024</strain>
        <tissue evidence="2">Old leaves</tissue>
    </source>
</reference>
<organism evidence="2 3">
    <name type="scientific">Hibiscus sabdariffa</name>
    <name type="common">roselle</name>
    <dbReference type="NCBI Taxonomy" id="183260"/>
    <lineage>
        <taxon>Eukaryota</taxon>
        <taxon>Viridiplantae</taxon>
        <taxon>Streptophyta</taxon>
        <taxon>Embryophyta</taxon>
        <taxon>Tracheophyta</taxon>
        <taxon>Spermatophyta</taxon>
        <taxon>Magnoliopsida</taxon>
        <taxon>eudicotyledons</taxon>
        <taxon>Gunneridae</taxon>
        <taxon>Pentapetalae</taxon>
        <taxon>rosids</taxon>
        <taxon>malvids</taxon>
        <taxon>Malvales</taxon>
        <taxon>Malvaceae</taxon>
        <taxon>Malvoideae</taxon>
        <taxon>Hibiscus</taxon>
    </lineage>
</organism>
<gene>
    <name evidence="2" type="ORF">V6N12_024731</name>
</gene>
<evidence type="ECO:0000313" key="2">
    <source>
        <dbReference type="EMBL" id="KAK8505748.1"/>
    </source>
</evidence>
<accession>A0ABR2BF58</accession>
<proteinExistence type="predicted"/>
<dbReference type="Proteomes" id="UP001472677">
    <property type="component" value="Unassembled WGS sequence"/>
</dbReference>
<name>A0ABR2BF58_9ROSI</name>
<evidence type="ECO:0000256" key="1">
    <source>
        <dbReference type="SAM" id="Coils"/>
    </source>
</evidence>
<dbReference type="EMBL" id="JBBPBM010000124">
    <property type="protein sequence ID" value="KAK8505748.1"/>
    <property type="molecule type" value="Genomic_DNA"/>
</dbReference>
<keyword evidence="3" id="KW-1185">Reference proteome</keyword>
<comment type="caution">
    <text evidence="2">The sequence shown here is derived from an EMBL/GenBank/DDBJ whole genome shotgun (WGS) entry which is preliminary data.</text>
</comment>
<keyword evidence="1" id="KW-0175">Coiled coil</keyword>
<protein>
    <submittedName>
        <fullName evidence="2">Uncharacterized protein</fullName>
    </submittedName>
</protein>
<evidence type="ECO:0000313" key="3">
    <source>
        <dbReference type="Proteomes" id="UP001472677"/>
    </source>
</evidence>
<feature type="coiled-coil region" evidence="1">
    <location>
        <begin position="21"/>
        <end position="116"/>
    </location>
</feature>
<sequence length="198" mass="23269">MLAERKMAGLGKTSGQWRAELQQEKEKVDFWKRKHPEAETQQNLMREELTDRRVENVNLRTQISELEASLQMYENLQLEAQLAASQEENAMMKEQVEDLECSLQTCQEELESFKELQEYEKARWEAQLQHSQDQVRNRDHVMRKALVQIRDVAEHLQTLAVQADVISVQTELESTRGKRLASLLREIKLLGSRAKRYM</sequence>